<proteinExistence type="predicted"/>
<organism evidence="6 9">
    <name type="scientific">Malaciobacter marinus</name>
    <dbReference type="NCBI Taxonomy" id="505249"/>
    <lineage>
        <taxon>Bacteria</taxon>
        <taxon>Pseudomonadati</taxon>
        <taxon>Campylobacterota</taxon>
        <taxon>Epsilonproteobacteria</taxon>
        <taxon>Campylobacterales</taxon>
        <taxon>Arcobacteraceae</taxon>
        <taxon>Malaciobacter</taxon>
    </lineage>
</organism>
<dbReference type="Proteomes" id="UP000224740">
    <property type="component" value="Unassembled WGS sequence"/>
</dbReference>
<evidence type="ECO:0000256" key="3">
    <source>
        <dbReference type="ARBA" id="ARBA00023004"/>
    </source>
</evidence>
<dbReference type="EMBL" id="NXAO01000026">
    <property type="protein sequence ID" value="PHO15453.1"/>
    <property type="molecule type" value="Genomic_DNA"/>
</dbReference>
<protein>
    <submittedName>
        <fullName evidence="6 7">Thioredoxin family protein</fullName>
    </submittedName>
</protein>
<evidence type="ECO:0000256" key="4">
    <source>
        <dbReference type="PROSITE-ProRule" id="PRU00433"/>
    </source>
</evidence>
<reference evidence="8" key="1">
    <citation type="submission" date="2017-09" db="EMBL/GenBank/DDBJ databases">
        <title>Arcobacter canalis sp. nov., a new species isolated from a water canal contaminated with urban sewage.</title>
        <authorList>
            <person name="Perez-Cataluna A."/>
            <person name="Salas-Masso N."/>
            <person name="Figueras M.J."/>
        </authorList>
    </citation>
    <scope>NUCLEOTIDE SEQUENCE [LARGE SCALE GENOMIC DNA]</scope>
    <source>
        <strain evidence="8">CECT 7727</strain>
    </source>
</reference>
<evidence type="ECO:0000256" key="1">
    <source>
        <dbReference type="ARBA" id="ARBA00022617"/>
    </source>
</evidence>
<dbReference type="Pfam" id="PF00034">
    <property type="entry name" value="Cytochrom_C"/>
    <property type="match status" value="1"/>
</dbReference>
<dbReference type="InterPro" id="IPR012336">
    <property type="entry name" value="Thioredoxin-like_fold"/>
</dbReference>
<evidence type="ECO:0000313" key="9">
    <source>
        <dbReference type="Proteomes" id="UP000264693"/>
    </source>
</evidence>
<dbReference type="GO" id="GO:0020037">
    <property type="term" value="F:heme binding"/>
    <property type="evidence" value="ECO:0007669"/>
    <property type="project" value="InterPro"/>
</dbReference>
<dbReference type="AlphaFoldDB" id="A0A347TIN1"/>
<gene>
    <name evidence="6" type="ORF">AMRN_0704</name>
    <name evidence="7" type="ORF">CPH92_06515</name>
</gene>
<evidence type="ECO:0000259" key="5">
    <source>
        <dbReference type="PROSITE" id="PS51007"/>
    </source>
</evidence>
<dbReference type="Proteomes" id="UP000264693">
    <property type="component" value="Chromosome"/>
</dbReference>
<reference evidence="6 9" key="3">
    <citation type="submission" date="2018-08" db="EMBL/GenBank/DDBJ databases">
        <title>Complete genome of the Arcobacter marinus type strain JCM 15502.</title>
        <authorList>
            <person name="Miller W.G."/>
            <person name="Yee E."/>
            <person name="Huynh S."/>
            <person name="Parker C.T."/>
        </authorList>
    </citation>
    <scope>NUCLEOTIDE SEQUENCE [LARGE SCALE GENOMIC DNA]</scope>
    <source>
        <strain evidence="6 9">JCM 15502</strain>
    </source>
</reference>
<evidence type="ECO:0000256" key="2">
    <source>
        <dbReference type="ARBA" id="ARBA00022723"/>
    </source>
</evidence>
<dbReference type="SUPFAM" id="SSF52833">
    <property type="entry name" value="Thioredoxin-like"/>
    <property type="match status" value="1"/>
</dbReference>
<keyword evidence="3 4" id="KW-0408">Iron</keyword>
<reference evidence="7" key="2">
    <citation type="submission" date="2017-09" db="EMBL/GenBank/DDBJ databases">
        <authorList>
            <person name="Perez-Cataluna A."/>
            <person name="Figueras M.J."/>
            <person name="Salas-Masso N."/>
        </authorList>
    </citation>
    <scope>NUCLEOTIDE SEQUENCE</scope>
    <source>
        <strain evidence="7">CECT 7727</strain>
    </source>
</reference>
<dbReference type="RefSeq" id="WP_099310935.1">
    <property type="nucleotide sequence ID" value="NZ_CP032101.1"/>
</dbReference>
<dbReference type="Gene3D" id="3.40.30.10">
    <property type="entry name" value="Glutaredoxin"/>
    <property type="match status" value="1"/>
</dbReference>
<evidence type="ECO:0000313" key="6">
    <source>
        <dbReference type="EMBL" id="AXX86459.1"/>
    </source>
</evidence>
<sequence length="263" mass="30993">MRKVVFFILFVNLFLFASYEEGKKVFENKCSSCHQQFIEIKKIKENFFEKDNKLLNLKAPTANMLAYAIMDSPKKIGDPNDSEMREIEIEEYLKSYLIKPDKFNSICDEHILKYYDVKPSMKGELSDDEYVNLAIFFMQYSKHNKSKKTIKVNSNFDEDEIVLKAQQNNKLILVYATSKSCYYCKKMDREVFSDTKVQKSLNSNYILLEVDVDNKALPFNLRKYYKRVTPSFFVLNSNANLLKTYVGSWSKKDFLDILKENIK</sequence>
<evidence type="ECO:0000313" key="8">
    <source>
        <dbReference type="Proteomes" id="UP000224740"/>
    </source>
</evidence>
<keyword evidence="8" id="KW-1185">Reference proteome</keyword>
<keyword evidence="1 4" id="KW-0349">Heme</keyword>
<dbReference type="GO" id="GO:0046872">
    <property type="term" value="F:metal ion binding"/>
    <property type="evidence" value="ECO:0007669"/>
    <property type="project" value="UniProtKB-KW"/>
</dbReference>
<dbReference type="Pfam" id="PF13098">
    <property type="entry name" value="Thioredoxin_2"/>
    <property type="match status" value="1"/>
</dbReference>
<dbReference type="InterPro" id="IPR036909">
    <property type="entry name" value="Cyt_c-like_dom_sf"/>
</dbReference>
<dbReference type="SUPFAM" id="SSF46626">
    <property type="entry name" value="Cytochrome c"/>
    <property type="match status" value="1"/>
</dbReference>
<keyword evidence="2 4" id="KW-0479">Metal-binding</keyword>
<accession>A0A347TIN1</accession>
<name>A0A347TIN1_9BACT</name>
<feature type="domain" description="Cytochrome c" evidence="5">
    <location>
        <begin position="17"/>
        <end position="141"/>
    </location>
</feature>
<dbReference type="GO" id="GO:0009055">
    <property type="term" value="F:electron transfer activity"/>
    <property type="evidence" value="ECO:0007669"/>
    <property type="project" value="InterPro"/>
</dbReference>
<dbReference type="Gene3D" id="1.10.760.10">
    <property type="entry name" value="Cytochrome c-like domain"/>
    <property type="match status" value="1"/>
</dbReference>
<dbReference type="EMBL" id="CP032101">
    <property type="protein sequence ID" value="AXX86459.1"/>
    <property type="molecule type" value="Genomic_DNA"/>
</dbReference>
<dbReference type="InterPro" id="IPR036249">
    <property type="entry name" value="Thioredoxin-like_sf"/>
</dbReference>
<dbReference type="KEGG" id="amar:AMRN_0704"/>
<dbReference type="InterPro" id="IPR009056">
    <property type="entry name" value="Cyt_c-like_dom"/>
</dbReference>
<dbReference type="PROSITE" id="PS51007">
    <property type="entry name" value="CYTC"/>
    <property type="match status" value="1"/>
</dbReference>
<evidence type="ECO:0000313" key="7">
    <source>
        <dbReference type="EMBL" id="PHO15453.1"/>
    </source>
</evidence>